<comment type="caution">
    <text evidence="11">The sequence shown here is derived from an EMBL/GenBank/DDBJ whole genome shotgun (WGS) entry which is preliminary data.</text>
</comment>
<evidence type="ECO:0000256" key="9">
    <source>
        <dbReference type="SAM" id="Phobius"/>
    </source>
</evidence>
<evidence type="ECO:0000256" key="4">
    <source>
        <dbReference type="ARBA" id="ARBA00022741"/>
    </source>
</evidence>
<dbReference type="InterPro" id="IPR003593">
    <property type="entry name" value="AAA+_ATPase"/>
</dbReference>
<feature type="region of interest" description="Disordered" evidence="8">
    <location>
        <begin position="193"/>
        <end position="218"/>
    </location>
</feature>
<dbReference type="GO" id="GO:0016020">
    <property type="term" value="C:membrane"/>
    <property type="evidence" value="ECO:0007669"/>
    <property type="project" value="UniProtKB-SubCell"/>
</dbReference>
<feature type="transmembrane region" description="Helical" evidence="9">
    <location>
        <begin position="660"/>
        <end position="678"/>
    </location>
</feature>
<evidence type="ECO:0000256" key="5">
    <source>
        <dbReference type="ARBA" id="ARBA00022840"/>
    </source>
</evidence>
<evidence type="ECO:0000313" key="12">
    <source>
        <dbReference type="Proteomes" id="UP000748025"/>
    </source>
</evidence>
<dbReference type="OrthoDB" id="66620at2759"/>
<feature type="transmembrane region" description="Helical" evidence="9">
    <location>
        <begin position="119"/>
        <end position="139"/>
    </location>
</feature>
<dbReference type="EMBL" id="SRPW01000131">
    <property type="protein sequence ID" value="KAG6017517.1"/>
    <property type="molecule type" value="Genomic_DNA"/>
</dbReference>
<keyword evidence="12" id="KW-1185">Reference proteome</keyword>
<keyword evidence="2" id="KW-0813">Transport</keyword>
<dbReference type="PANTHER" id="PTHR48041">
    <property type="entry name" value="ABC TRANSPORTER G FAMILY MEMBER 28"/>
    <property type="match status" value="1"/>
</dbReference>
<dbReference type="Gene3D" id="3.40.50.300">
    <property type="entry name" value="P-loop containing nucleotide triphosphate hydrolases"/>
    <property type="match status" value="1"/>
</dbReference>
<keyword evidence="3 9" id="KW-0812">Transmembrane</keyword>
<evidence type="ECO:0000256" key="1">
    <source>
        <dbReference type="ARBA" id="ARBA00004141"/>
    </source>
</evidence>
<dbReference type="InterPro" id="IPR027417">
    <property type="entry name" value="P-loop_NTPase"/>
</dbReference>
<dbReference type="PROSITE" id="PS50893">
    <property type="entry name" value="ABC_TRANSPORTER_2"/>
    <property type="match status" value="1"/>
</dbReference>
<dbReference type="SMART" id="SM00382">
    <property type="entry name" value="AAA"/>
    <property type="match status" value="1"/>
</dbReference>
<organism evidence="11 12">
    <name type="scientific">Claviceps pusilla</name>
    <dbReference type="NCBI Taxonomy" id="123648"/>
    <lineage>
        <taxon>Eukaryota</taxon>
        <taxon>Fungi</taxon>
        <taxon>Dikarya</taxon>
        <taxon>Ascomycota</taxon>
        <taxon>Pezizomycotina</taxon>
        <taxon>Sordariomycetes</taxon>
        <taxon>Hypocreomycetidae</taxon>
        <taxon>Hypocreales</taxon>
        <taxon>Clavicipitaceae</taxon>
        <taxon>Claviceps</taxon>
    </lineage>
</organism>
<feature type="transmembrane region" description="Helical" evidence="9">
    <location>
        <begin position="611"/>
        <end position="639"/>
    </location>
</feature>
<evidence type="ECO:0000313" key="11">
    <source>
        <dbReference type="EMBL" id="KAG6017517.1"/>
    </source>
</evidence>
<evidence type="ECO:0000259" key="10">
    <source>
        <dbReference type="PROSITE" id="PS50893"/>
    </source>
</evidence>
<keyword evidence="4" id="KW-0547">Nucleotide-binding</keyword>
<dbReference type="GO" id="GO:0140359">
    <property type="term" value="F:ABC-type transporter activity"/>
    <property type="evidence" value="ECO:0007669"/>
    <property type="project" value="InterPro"/>
</dbReference>
<feature type="domain" description="ABC transporter" evidence="10">
    <location>
        <begin position="226"/>
        <end position="479"/>
    </location>
</feature>
<feature type="transmembrane region" description="Helical" evidence="9">
    <location>
        <begin position="570"/>
        <end position="591"/>
    </location>
</feature>
<evidence type="ECO:0000256" key="6">
    <source>
        <dbReference type="ARBA" id="ARBA00022989"/>
    </source>
</evidence>
<evidence type="ECO:0000256" key="7">
    <source>
        <dbReference type="ARBA" id="ARBA00023136"/>
    </source>
</evidence>
<feature type="transmembrane region" description="Helical" evidence="9">
    <location>
        <begin position="737"/>
        <end position="758"/>
    </location>
</feature>
<accession>A0A9P7T3K3</accession>
<dbReference type="GO" id="GO:0016887">
    <property type="term" value="F:ATP hydrolysis activity"/>
    <property type="evidence" value="ECO:0007669"/>
    <property type="project" value="InterPro"/>
</dbReference>
<protein>
    <recommendedName>
        <fullName evidence="10">ABC transporter domain-containing protein</fullName>
    </recommendedName>
</protein>
<proteinExistence type="predicted"/>
<name>A0A9P7T3K3_9HYPO</name>
<dbReference type="GO" id="GO:0005524">
    <property type="term" value="F:ATP binding"/>
    <property type="evidence" value="ECO:0007669"/>
    <property type="project" value="UniProtKB-KW"/>
</dbReference>
<evidence type="ECO:0000256" key="2">
    <source>
        <dbReference type="ARBA" id="ARBA00022448"/>
    </source>
</evidence>
<dbReference type="Pfam" id="PF00005">
    <property type="entry name" value="ABC_tran"/>
    <property type="match status" value="1"/>
</dbReference>
<keyword evidence="5" id="KW-0067">ATP-binding</keyword>
<keyword evidence="7 9" id="KW-0472">Membrane</keyword>
<dbReference type="AlphaFoldDB" id="A0A9P7T3K3"/>
<dbReference type="FunFam" id="3.40.50.300:FF:000367">
    <property type="entry name" value="ABC transporter G family member 24"/>
    <property type="match status" value="1"/>
</dbReference>
<evidence type="ECO:0000256" key="3">
    <source>
        <dbReference type="ARBA" id="ARBA00022692"/>
    </source>
</evidence>
<dbReference type="InterPro" id="IPR050352">
    <property type="entry name" value="ABCG_transporters"/>
</dbReference>
<comment type="subcellular location">
    <subcellularLocation>
        <location evidence="1">Membrane</location>
        <topology evidence="1">Multi-pass membrane protein</topology>
    </subcellularLocation>
</comment>
<gene>
    <name evidence="11" type="ORF">E4U43_000994</name>
</gene>
<dbReference type="InterPro" id="IPR043926">
    <property type="entry name" value="ABCG_dom"/>
</dbReference>
<dbReference type="InterPro" id="IPR003439">
    <property type="entry name" value="ABC_transporter-like_ATP-bd"/>
</dbReference>
<dbReference type="Proteomes" id="UP000748025">
    <property type="component" value="Unassembled WGS sequence"/>
</dbReference>
<sequence length="764" mass="83963">MQMSSANSSCLSGALPLRLSTHNTCNPGFYCPNNTESEPPQFCAPSAACLVTRLQSVQNICPEPQGNYEPLICPPGKYCRAGGREMQTCPRGYFCPLGTAEPFRCGKMSVCPAGARKEFVMDGFIVLIVVDLTVLFFLLKPGRRMVRLLRQRVFGLVERRKERSLLGVEVELERQTEPAMDITAAATATTPACLPREPHPWHRGEDTRDDHHHSTGTKENLNKLVASVKRCVESNEVGMSFAFNGISLTLDDGKEILAPQFGHFDKGTLWGVMGPSGAGKSTFVNAVMGKTAITAGDIYVNQIPCHVYKFKKLIGHVPQDDIIMPELTVRENIMHAARIRLPSRWTDAECNEYVDTLVACLGLSHVQDNIVGDQIHSAVSGGQRKRVSIGIELAAAPMALFLDEPTSGLDATAALSVMGLLKTISQLGVTIVCIIHQPRREILEALDGIHLLGGGCQVYHGKASGVADYFESMGFSISGLNIGDAVLDIISGRTTTTDTANNKSVPRLNINDLEQQWRSQPRPDQVPSDLLAELGALSKSASSRGALWHKQVHLCFVRGVKQQWYRQTSFVLEVSVGSIAGLLIGLSLYKLDGRHFQGIYVPPFELLSSAVSYTLVPLIGMLCSLCIGLAAAAPGVKVFGEESIYGLASIMSMLVRREDGPLMAMIVCLIIGVFSGYGPPLYTVKEWHLEWFWRLCPGMWLTEAYYDQHLLRLGYLYDLQHAADWTGYVRGRFHVDVLLLLVIGTVYRVIAFGCLVFFDRAKQR</sequence>
<dbReference type="Pfam" id="PF19055">
    <property type="entry name" value="ABC2_membrane_7"/>
    <property type="match status" value="1"/>
</dbReference>
<keyword evidence="6 9" id="KW-1133">Transmembrane helix</keyword>
<dbReference type="InterPro" id="IPR017871">
    <property type="entry name" value="ABC_transporter-like_CS"/>
</dbReference>
<dbReference type="PANTHER" id="PTHR48041:SF91">
    <property type="entry name" value="ABC TRANSPORTER G FAMILY MEMBER 28"/>
    <property type="match status" value="1"/>
</dbReference>
<dbReference type="SUPFAM" id="SSF52540">
    <property type="entry name" value="P-loop containing nucleoside triphosphate hydrolases"/>
    <property type="match status" value="1"/>
</dbReference>
<dbReference type="PROSITE" id="PS00211">
    <property type="entry name" value="ABC_TRANSPORTER_1"/>
    <property type="match status" value="1"/>
</dbReference>
<feature type="compositionally biased region" description="Basic and acidic residues" evidence="8">
    <location>
        <begin position="196"/>
        <end position="213"/>
    </location>
</feature>
<evidence type="ECO:0000256" key="8">
    <source>
        <dbReference type="SAM" id="MobiDB-lite"/>
    </source>
</evidence>
<reference evidence="11" key="1">
    <citation type="journal article" date="2020" name="bioRxiv">
        <title>Whole genome comparisons of ergot fungi reveals the divergence and evolution of species within the genus Claviceps are the result of varying mechanisms driving genome evolution and host range expansion.</title>
        <authorList>
            <person name="Wyka S.A."/>
            <person name="Mondo S.J."/>
            <person name="Liu M."/>
            <person name="Dettman J."/>
            <person name="Nalam V."/>
            <person name="Broders K.D."/>
        </authorList>
    </citation>
    <scope>NUCLEOTIDE SEQUENCE</scope>
    <source>
        <strain evidence="11">CCC 602</strain>
    </source>
</reference>